<gene>
    <name evidence="1" type="ORF">F3Y22_tig00110332pilonHSYRG00063</name>
</gene>
<evidence type="ECO:0000313" key="2">
    <source>
        <dbReference type="Proteomes" id="UP000436088"/>
    </source>
</evidence>
<protein>
    <submittedName>
        <fullName evidence="1">Uncharacterized protein</fullName>
    </submittedName>
</protein>
<keyword evidence="2" id="KW-1185">Reference proteome</keyword>
<reference evidence="1" key="1">
    <citation type="submission" date="2019-09" db="EMBL/GenBank/DDBJ databases">
        <title>Draft genome information of white flower Hibiscus syriacus.</title>
        <authorList>
            <person name="Kim Y.-M."/>
        </authorList>
    </citation>
    <scope>NUCLEOTIDE SEQUENCE [LARGE SCALE GENOMIC DNA]</scope>
    <source>
        <strain evidence="1">YM2019G1</strain>
    </source>
</reference>
<accession>A0A6A3AXY7</accession>
<comment type="caution">
    <text evidence="1">The sequence shown here is derived from an EMBL/GenBank/DDBJ whole genome shotgun (WGS) entry which is preliminary data.</text>
</comment>
<dbReference type="AlphaFoldDB" id="A0A6A3AXY7"/>
<dbReference type="EMBL" id="VEPZ02000937">
    <property type="protein sequence ID" value="KAE8708733.1"/>
    <property type="molecule type" value="Genomic_DNA"/>
</dbReference>
<dbReference type="Proteomes" id="UP000436088">
    <property type="component" value="Unassembled WGS sequence"/>
</dbReference>
<name>A0A6A3AXY7_HIBSY</name>
<sequence length="88" mass="10131">MHRGRTVQEACGTLTLLRSLFLLRLLKPIPFRPISLFSFFYFHKTSWARLISSISHFLDPATGLDYRYVQGTREAVDEDLSSLKLQGV</sequence>
<proteinExistence type="predicted"/>
<evidence type="ECO:0000313" key="1">
    <source>
        <dbReference type="EMBL" id="KAE8708733.1"/>
    </source>
</evidence>
<organism evidence="1 2">
    <name type="scientific">Hibiscus syriacus</name>
    <name type="common">Rose of Sharon</name>
    <dbReference type="NCBI Taxonomy" id="106335"/>
    <lineage>
        <taxon>Eukaryota</taxon>
        <taxon>Viridiplantae</taxon>
        <taxon>Streptophyta</taxon>
        <taxon>Embryophyta</taxon>
        <taxon>Tracheophyta</taxon>
        <taxon>Spermatophyta</taxon>
        <taxon>Magnoliopsida</taxon>
        <taxon>eudicotyledons</taxon>
        <taxon>Gunneridae</taxon>
        <taxon>Pentapetalae</taxon>
        <taxon>rosids</taxon>
        <taxon>malvids</taxon>
        <taxon>Malvales</taxon>
        <taxon>Malvaceae</taxon>
        <taxon>Malvoideae</taxon>
        <taxon>Hibiscus</taxon>
    </lineage>
</organism>